<evidence type="ECO:0000313" key="1">
    <source>
        <dbReference type="EMBL" id="MRV71019.1"/>
    </source>
</evidence>
<dbReference type="EMBL" id="WKJJ01000002">
    <property type="protein sequence ID" value="MRV71019.1"/>
    <property type="molecule type" value="Genomic_DNA"/>
</dbReference>
<reference evidence="1 2" key="1">
    <citation type="submission" date="2019-11" db="EMBL/GenBank/DDBJ databases">
        <title>Novel species isolated from a subtropical stream in China.</title>
        <authorList>
            <person name="Lu H."/>
        </authorList>
    </citation>
    <scope>NUCLEOTIDE SEQUENCE [LARGE SCALE GENOMIC DNA]</scope>
    <source>
        <strain evidence="1 2">FT92W</strain>
    </source>
</reference>
<dbReference type="RefSeq" id="WP_154371475.1">
    <property type="nucleotide sequence ID" value="NZ_WKJJ01000002.1"/>
</dbReference>
<dbReference type="Proteomes" id="UP000446768">
    <property type="component" value="Unassembled WGS sequence"/>
</dbReference>
<dbReference type="AlphaFoldDB" id="A0A7X2IJI4"/>
<evidence type="ECO:0000313" key="2">
    <source>
        <dbReference type="Proteomes" id="UP000446768"/>
    </source>
</evidence>
<keyword evidence="2" id="KW-1185">Reference proteome</keyword>
<comment type="caution">
    <text evidence="1">The sequence shown here is derived from an EMBL/GenBank/DDBJ whole genome shotgun (WGS) entry which is preliminary data.</text>
</comment>
<protein>
    <submittedName>
        <fullName evidence="1">Uncharacterized protein</fullName>
    </submittedName>
</protein>
<accession>A0A7X2IJI4</accession>
<name>A0A7X2IJI4_9BURK</name>
<proteinExistence type="predicted"/>
<gene>
    <name evidence="1" type="ORF">GJ700_04695</name>
</gene>
<sequence length="132" mass="14742">MTDDDFLSRFATCTLAPEHFNHLGHLRLGWILLRRLPADDAVMQACIGIRRYATHLGAADKFHWTITEALLRLLLAGGAADHGQDWQSFLAANMELEQDARARLALHYSPERLADAAARTAFVQPDRAPLPL</sequence>
<organism evidence="1 2">
    <name type="scientific">Pseudoduganella rivuli</name>
    <dbReference type="NCBI Taxonomy" id="2666085"/>
    <lineage>
        <taxon>Bacteria</taxon>
        <taxon>Pseudomonadati</taxon>
        <taxon>Pseudomonadota</taxon>
        <taxon>Betaproteobacteria</taxon>
        <taxon>Burkholderiales</taxon>
        <taxon>Oxalobacteraceae</taxon>
        <taxon>Telluria group</taxon>
        <taxon>Pseudoduganella</taxon>
    </lineage>
</organism>